<sequence>MVAVKLYKDNEILVLHSSKEIKTSKDFLELAHDRIFNDKIKVVLTTSLIDEGLSIEQANFTDVVFIETNYNPRPEAVKQFFARFRNEDPNRKNYLYLRTKNNQNPTRYNPFYDYKETLRALKDEALQYSGLSMKTTYNNVFSNEDFFYKNNTVNPYFLAYSITEKLFMFFNIHQFINFLEVNYNLEFTINKDFAPLQLETDEKDKRNEIKSLIGQAWYYGKDEVLQALGLHTLDNPIRKAIYVDKSKVNPQIETLVIKQIKDFEKLFKRNEKLKKLGAEDPNTILLDVSDGIKVNSDKSYKDELTLLQLNKMIFEPKNKADKVTASTVIKFAEWAKNQTEFTTNQMSKKMKDLRVYKKESYSFERVKRVLEWFEIRVKKDFKTGIIKVINKG</sequence>
<accession>A0A2I0R230</accession>
<dbReference type="Proteomes" id="UP000236654">
    <property type="component" value="Unassembled WGS sequence"/>
</dbReference>
<gene>
    <name evidence="1" type="ORF">CW751_09705</name>
</gene>
<dbReference type="EMBL" id="PJNI01000009">
    <property type="protein sequence ID" value="PKR80634.1"/>
    <property type="molecule type" value="Genomic_DNA"/>
</dbReference>
<evidence type="ECO:0000313" key="1">
    <source>
        <dbReference type="EMBL" id="PKR80634.1"/>
    </source>
</evidence>
<evidence type="ECO:0000313" key="2">
    <source>
        <dbReference type="Proteomes" id="UP000236654"/>
    </source>
</evidence>
<dbReference type="RefSeq" id="WP_101334804.1">
    <property type="nucleotide sequence ID" value="NZ_PJNI01000009.1"/>
</dbReference>
<comment type="caution">
    <text evidence="1">The sequence shown here is derived from an EMBL/GenBank/DDBJ whole genome shotgun (WGS) entry which is preliminary data.</text>
</comment>
<organism evidence="1 2">
    <name type="scientific">Brumimicrobium salinarum</name>
    <dbReference type="NCBI Taxonomy" id="2058658"/>
    <lineage>
        <taxon>Bacteria</taxon>
        <taxon>Pseudomonadati</taxon>
        <taxon>Bacteroidota</taxon>
        <taxon>Flavobacteriia</taxon>
        <taxon>Flavobacteriales</taxon>
        <taxon>Crocinitomicaceae</taxon>
        <taxon>Brumimicrobium</taxon>
    </lineage>
</organism>
<keyword evidence="2" id="KW-1185">Reference proteome</keyword>
<proteinExistence type="predicted"/>
<reference evidence="1 2" key="1">
    <citation type="submission" date="2017-12" db="EMBL/GenBank/DDBJ databases">
        <title>The draft genome sequence of Brumimicrobium saltpan LHR20.</title>
        <authorList>
            <person name="Do Z.-J."/>
            <person name="Luo H.-R."/>
        </authorList>
    </citation>
    <scope>NUCLEOTIDE SEQUENCE [LARGE SCALE GENOMIC DNA]</scope>
    <source>
        <strain evidence="1 2">LHR20</strain>
    </source>
</reference>
<name>A0A2I0R230_9FLAO</name>
<protein>
    <submittedName>
        <fullName evidence="1">Uncharacterized protein</fullName>
    </submittedName>
</protein>
<dbReference type="AlphaFoldDB" id="A0A2I0R230"/>